<dbReference type="PANTHER" id="PTHR11956">
    <property type="entry name" value="ARGINYL-TRNA SYNTHETASE"/>
    <property type="match status" value="1"/>
</dbReference>
<dbReference type="Pfam" id="PF00750">
    <property type="entry name" value="tRNA-synt_1d"/>
    <property type="match status" value="1"/>
</dbReference>
<dbReference type="InterPro" id="IPR036695">
    <property type="entry name" value="Arg-tRNA-synth_N_sf"/>
</dbReference>
<dbReference type="SUPFAM" id="SSF55190">
    <property type="entry name" value="Arginyl-tRNA synthetase (ArgRS), N-terminal 'additional' domain"/>
    <property type="match status" value="1"/>
</dbReference>
<dbReference type="PRINTS" id="PR01038">
    <property type="entry name" value="TRNASYNTHARG"/>
</dbReference>
<keyword evidence="5 10" id="KW-0067">ATP-binding</keyword>
<evidence type="ECO:0000313" key="12">
    <source>
        <dbReference type="EMBL" id="MCA9382028.1"/>
    </source>
</evidence>
<dbReference type="Gene3D" id="1.10.730.10">
    <property type="entry name" value="Isoleucyl-tRNA Synthetase, Domain 1"/>
    <property type="match status" value="1"/>
</dbReference>
<dbReference type="NCBIfam" id="TIGR00456">
    <property type="entry name" value="argS"/>
    <property type="match status" value="1"/>
</dbReference>
<dbReference type="Pfam" id="PF03485">
    <property type="entry name" value="Arg_tRNA_synt_N"/>
    <property type="match status" value="1"/>
</dbReference>
<gene>
    <name evidence="12" type="primary">argS</name>
    <name evidence="12" type="ORF">KC660_01315</name>
</gene>
<dbReference type="SUPFAM" id="SSF52374">
    <property type="entry name" value="Nucleotidylyl transferase"/>
    <property type="match status" value="1"/>
</dbReference>
<evidence type="ECO:0000313" key="13">
    <source>
        <dbReference type="Proteomes" id="UP000782843"/>
    </source>
</evidence>
<keyword evidence="7 10" id="KW-0030">Aminoacyl-tRNA synthetase</keyword>
<dbReference type="Proteomes" id="UP000782843">
    <property type="component" value="Unassembled WGS sequence"/>
</dbReference>
<dbReference type="Pfam" id="PF05746">
    <property type="entry name" value="DALR_1"/>
    <property type="match status" value="1"/>
</dbReference>
<keyword evidence="6 10" id="KW-0648">Protein biosynthesis</keyword>
<dbReference type="InterPro" id="IPR008909">
    <property type="entry name" value="DALR_anticod-bd"/>
</dbReference>
<dbReference type="AlphaFoldDB" id="A0A955L342"/>
<evidence type="ECO:0000256" key="9">
    <source>
        <dbReference type="NCBIfam" id="TIGR00456"/>
    </source>
</evidence>
<evidence type="ECO:0000259" key="11">
    <source>
        <dbReference type="SMART" id="SM00836"/>
    </source>
</evidence>
<feature type="non-terminal residue" evidence="12">
    <location>
        <position position="1"/>
    </location>
</feature>
<reference evidence="12" key="2">
    <citation type="journal article" date="2021" name="Microbiome">
        <title>Successional dynamics and alternative stable states in a saline activated sludge microbial community over 9 years.</title>
        <authorList>
            <person name="Wang Y."/>
            <person name="Ye J."/>
            <person name="Ju F."/>
            <person name="Liu L."/>
            <person name="Boyd J.A."/>
            <person name="Deng Y."/>
            <person name="Parks D.H."/>
            <person name="Jiang X."/>
            <person name="Yin X."/>
            <person name="Woodcroft B.J."/>
            <person name="Tyson G.W."/>
            <person name="Hugenholtz P."/>
            <person name="Polz M.F."/>
            <person name="Zhang T."/>
        </authorList>
    </citation>
    <scope>NUCLEOTIDE SEQUENCE</scope>
    <source>
        <strain evidence="12">HKST-UBA10</strain>
    </source>
</reference>
<comment type="catalytic activity">
    <reaction evidence="8">
        <text>tRNA(Arg) + L-arginine + ATP = L-arginyl-tRNA(Arg) + AMP + diphosphate</text>
        <dbReference type="Rhea" id="RHEA:20301"/>
        <dbReference type="Rhea" id="RHEA-COMP:9658"/>
        <dbReference type="Rhea" id="RHEA-COMP:9673"/>
        <dbReference type="ChEBI" id="CHEBI:30616"/>
        <dbReference type="ChEBI" id="CHEBI:32682"/>
        <dbReference type="ChEBI" id="CHEBI:33019"/>
        <dbReference type="ChEBI" id="CHEBI:78442"/>
        <dbReference type="ChEBI" id="CHEBI:78513"/>
        <dbReference type="ChEBI" id="CHEBI:456215"/>
        <dbReference type="EC" id="6.1.1.19"/>
    </reaction>
</comment>
<evidence type="ECO:0000256" key="8">
    <source>
        <dbReference type="ARBA" id="ARBA00049339"/>
    </source>
</evidence>
<dbReference type="EMBL" id="JAGQLG010000046">
    <property type="protein sequence ID" value="MCA9382028.1"/>
    <property type="molecule type" value="Genomic_DNA"/>
</dbReference>
<protein>
    <recommendedName>
        <fullName evidence="2 9">Arginine--tRNA ligase</fullName>
        <ecNumber evidence="2 9">6.1.1.19</ecNumber>
    </recommendedName>
</protein>
<dbReference type="InterPro" id="IPR035684">
    <property type="entry name" value="ArgRS_core"/>
</dbReference>
<evidence type="ECO:0000256" key="4">
    <source>
        <dbReference type="ARBA" id="ARBA00022741"/>
    </source>
</evidence>
<dbReference type="SUPFAM" id="SSF47323">
    <property type="entry name" value="Anticodon-binding domain of a subclass of class I aminoacyl-tRNA synthetases"/>
    <property type="match status" value="1"/>
</dbReference>
<dbReference type="SMART" id="SM00836">
    <property type="entry name" value="DALR_1"/>
    <property type="match status" value="1"/>
</dbReference>
<evidence type="ECO:0000256" key="1">
    <source>
        <dbReference type="ARBA" id="ARBA00005594"/>
    </source>
</evidence>
<dbReference type="PANTHER" id="PTHR11956:SF5">
    <property type="entry name" value="ARGININE--TRNA LIGASE, CYTOPLASMIC"/>
    <property type="match status" value="1"/>
</dbReference>
<dbReference type="GO" id="GO:0005737">
    <property type="term" value="C:cytoplasm"/>
    <property type="evidence" value="ECO:0007669"/>
    <property type="project" value="UniProtKB-UniRule"/>
</dbReference>
<name>A0A955L342_9BACT</name>
<dbReference type="GO" id="GO:0004814">
    <property type="term" value="F:arginine-tRNA ligase activity"/>
    <property type="evidence" value="ECO:0007669"/>
    <property type="project" value="UniProtKB-UniRule"/>
</dbReference>
<dbReference type="EC" id="6.1.1.19" evidence="2 9"/>
<dbReference type="GO" id="GO:0006420">
    <property type="term" value="P:arginyl-tRNA aminoacylation"/>
    <property type="evidence" value="ECO:0007669"/>
    <property type="project" value="UniProtKB-UniRule"/>
</dbReference>
<dbReference type="Gene3D" id="3.40.50.620">
    <property type="entry name" value="HUPs"/>
    <property type="match status" value="1"/>
</dbReference>
<sequence>NINSDENKPDYISTVEVAGPGFINFFLSNEYLLSNLKTILREKDDFGKYEIGKDRKVMIEYGQPNTHKAFHIGHVKSAISGLAMINLFSNFGFDVIKANFYGDVGMQVAKCLWGVQKIGVPNGLDDKSPDEKISFIQEAYVKGAKAFADNKDAEKEIRSINIKVYSKEDPDINKLYELTRKWSRQHLEEVFKILNVEYDREYPESEIAEIGKQLVLDNVGTVFKEDQGAIIFEGEKYGLHNRVFISSEGNVTYEGKDMALGNLKSQEYDLEQSYIFTGLEQNDYFDVVIKALETLNPTLKGKSHHIGFGHLLMKGKKESSRSGISITGKELIMQMIDLANQAVSERQEFDEEQKDVVSKTVGLGALRYMILKHPFHVSFSFDPDEALSLSGKSAPYVMYSYTRAMSIIREWAGDPDDLLQEEIDLDLRKDELKIAKMLSKYENIVLDSLNNLSPHFIANYIYEVAQEFNKFYSENQVLNAEDEKVKNLRLLITFSTAQILKNGLNLLGIDVLERM</sequence>
<comment type="caution">
    <text evidence="12">The sequence shown here is derived from an EMBL/GenBank/DDBJ whole genome shotgun (WGS) entry which is preliminary data.</text>
</comment>
<evidence type="ECO:0000256" key="2">
    <source>
        <dbReference type="ARBA" id="ARBA00012837"/>
    </source>
</evidence>
<evidence type="ECO:0000256" key="7">
    <source>
        <dbReference type="ARBA" id="ARBA00023146"/>
    </source>
</evidence>
<feature type="domain" description="DALR anticodon binding" evidence="11">
    <location>
        <begin position="397"/>
        <end position="515"/>
    </location>
</feature>
<proteinExistence type="inferred from homology"/>
<organism evidence="12 13">
    <name type="scientific">Candidatus Dojkabacteria bacterium</name>
    <dbReference type="NCBI Taxonomy" id="2099670"/>
    <lineage>
        <taxon>Bacteria</taxon>
        <taxon>Candidatus Dojkabacteria</taxon>
    </lineage>
</organism>
<keyword evidence="3 10" id="KW-0436">Ligase</keyword>
<accession>A0A955L342</accession>
<comment type="similarity">
    <text evidence="1 10">Belongs to the class-I aminoacyl-tRNA synthetase family.</text>
</comment>
<reference evidence="12" key="1">
    <citation type="submission" date="2020-04" db="EMBL/GenBank/DDBJ databases">
        <authorList>
            <person name="Zhang T."/>
        </authorList>
    </citation>
    <scope>NUCLEOTIDE SEQUENCE</scope>
    <source>
        <strain evidence="12">HKST-UBA10</strain>
    </source>
</reference>
<evidence type="ECO:0000256" key="10">
    <source>
        <dbReference type="RuleBase" id="RU363038"/>
    </source>
</evidence>
<dbReference type="GO" id="GO:0005524">
    <property type="term" value="F:ATP binding"/>
    <property type="evidence" value="ECO:0007669"/>
    <property type="project" value="UniProtKB-KW"/>
</dbReference>
<dbReference type="Gene3D" id="3.30.1360.70">
    <property type="entry name" value="Arginyl tRNA synthetase N-terminal domain"/>
    <property type="match status" value="1"/>
</dbReference>
<evidence type="ECO:0000256" key="6">
    <source>
        <dbReference type="ARBA" id="ARBA00022917"/>
    </source>
</evidence>
<dbReference type="InterPro" id="IPR001278">
    <property type="entry name" value="Arg-tRNA-ligase"/>
</dbReference>
<keyword evidence="4 10" id="KW-0547">Nucleotide-binding</keyword>
<evidence type="ECO:0000256" key="3">
    <source>
        <dbReference type="ARBA" id="ARBA00022598"/>
    </source>
</evidence>
<dbReference type="InterPro" id="IPR009080">
    <property type="entry name" value="tRNAsynth_Ia_anticodon-bd"/>
</dbReference>
<evidence type="ECO:0000256" key="5">
    <source>
        <dbReference type="ARBA" id="ARBA00022840"/>
    </source>
</evidence>
<dbReference type="InterPro" id="IPR014729">
    <property type="entry name" value="Rossmann-like_a/b/a_fold"/>
</dbReference>
<dbReference type="InterPro" id="IPR005148">
    <property type="entry name" value="Arg-tRNA-synth_N"/>
</dbReference>